<protein>
    <submittedName>
        <fullName evidence="2">Uncharacterized protein</fullName>
    </submittedName>
</protein>
<evidence type="ECO:0000256" key="1">
    <source>
        <dbReference type="SAM" id="Phobius"/>
    </source>
</evidence>
<proteinExistence type="predicted"/>
<keyword evidence="1" id="KW-1133">Transmembrane helix</keyword>
<sequence length="53" mass="5725">MAIGEQNNMRILIALGIIGLFGIITFALAAATLGTLNKRLDDVNQKLDGIQQR</sequence>
<organism evidence="2 3">
    <name type="scientific">Rotaria socialis</name>
    <dbReference type="NCBI Taxonomy" id="392032"/>
    <lineage>
        <taxon>Eukaryota</taxon>
        <taxon>Metazoa</taxon>
        <taxon>Spiralia</taxon>
        <taxon>Gnathifera</taxon>
        <taxon>Rotifera</taxon>
        <taxon>Eurotatoria</taxon>
        <taxon>Bdelloidea</taxon>
        <taxon>Philodinida</taxon>
        <taxon>Philodinidae</taxon>
        <taxon>Rotaria</taxon>
    </lineage>
</organism>
<evidence type="ECO:0000313" key="3">
    <source>
        <dbReference type="Proteomes" id="UP000663873"/>
    </source>
</evidence>
<accession>A0A821KM62</accession>
<feature type="transmembrane region" description="Helical" evidence="1">
    <location>
        <begin position="12"/>
        <end position="33"/>
    </location>
</feature>
<keyword evidence="1" id="KW-0472">Membrane</keyword>
<comment type="caution">
    <text evidence="2">The sequence shown here is derived from an EMBL/GenBank/DDBJ whole genome shotgun (WGS) entry which is preliminary data.</text>
</comment>
<name>A0A821KM62_9BILA</name>
<keyword evidence="3" id="KW-1185">Reference proteome</keyword>
<dbReference type="EMBL" id="CAJOBP010038780">
    <property type="protein sequence ID" value="CAF4737747.1"/>
    <property type="molecule type" value="Genomic_DNA"/>
</dbReference>
<reference evidence="2" key="1">
    <citation type="submission" date="2021-02" db="EMBL/GenBank/DDBJ databases">
        <authorList>
            <person name="Nowell W R."/>
        </authorList>
    </citation>
    <scope>NUCLEOTIDE SEQUENCE</scope>
</reference>
<evidence type="ECO:0000313" key="2">
    <source>
        <dbReference type="EMBL" id="CAF4737747.1"/>
    </source>
</evidence>
<dbReference type="Proteomes" id="UP000663873">
    <property type="component" value="Unassembled WGS sequence"/>
</dbReference>
<feature type="non-terminal residue" evidence="2">
    <location>
        <position position="53"/>
    </location>
</feature>
<gene>
    <name evidence="2" type="ORF">UJA718_LOCUS38172</name>
</gene>
<keyword evidence="1" id="KW-0812">Transmembrane</keyword>
<dbReference type="AlphaFoldDB" id="A0A821KM62"/>